<dbReference type="AlphaFoldDB" id="A0A6A7A590"/>
<gene>
    <name evidence="1" type="ORF">CC86DRAFT_404374</name>
</gene>
<accession>A0A6A7A590</accession>
<keyword evidence="2" id="KW-1185">Reference proteome</keyword>
<evidence type="ECO:0000313" key="2">
    <source>
        <dbReference type="Proteomes" id="UP000799424"/>
    </source>
</evidence>
<organism evidence="1 2">
    <name type="scientific">Ophiobolus disseminans</name>
    <dbReference type="NCBI Taxonomy" id="1469910"/>
    <lineage>
        <taxon>Eukaryota</taxon>
        <taxon>Fungi</taxon>
        <taxon>Dikarya</taxon>
        <taxon>Ascomycota</taxon>
        <taxon>Pezizomycotina</taxon>
        <taxon>Dothideomycetes</taxon>
        <taxon>Pleosporomycetidae</taxon>
        <taxon>Pleosporales</taxon>
        <taxon>Pleosporineae</taxon>
        <taxon>Phaeosphaeriaceae</taxon>
        <taxon>Ophiobolus</taxon>
    </lineage>
</organism>
<reference evidence="1" key="1">
    <citation type="journal article" date="2020" name="Stud. Mycol.">
        <title>101 Dothideomycetes genomes: a test case for predicting lifestyles and emergence of pathogens.</title>
        <authorList>
            <person name="Haridas S."/>
            <person name="Albert R."/>
            <person name="Binder M."/>
            <person name="Bloem J."/>
            <person name="Labutti K."/>
            <person name="Salamov A."/>
            <person name="Andreopoulos B."/>
            <person name="Baker S."/>
            <person name="Barry K."/>
            <person name="Bills G."/>
            <person name="Bluhm B."/>
            <person name="Cannon C."/>
            <person name="Castanera R."/>
            <person name="Culley D."/>
            <person name="Daum C."/>
            <person name="Ezra D."/>
            <person name="Gonzalez J."/>
            <person name="Henrissat B."/>
            <person name="Kuo A."/>
            <person name="Liang C."/>
            <person name="Lipzen A."/>
            <person name="Lutzoni F."/>
            <person name="Magnuson J."/>
            <person name="Mondo S."/>
            <person name="Nolan M."/>
            <person name="Ohm R."/>
            <person name="Pangilinan J."/>
            <person name="Park H.-J."/>
            <person name="Ramirez L."/>
            <person name="Alfaro M."/>
            <person name="Sun H."/>
            <person name="Tritt A."/>
            <person name="Yoshinaga Y."/>
            <person name="Zwiers L.-H."/>
            <person name="Turgeon B."/>
            <person name="Goodwin S."/>
            <person name="Spatafora J."/>
            <person name="Crous P."/>
            <person name="Grigoriev I."/>
        </authorList>
    </citation>
    <scope>NUCLEOTIDE SEQUENCE</scope>
    <source>
        <strain evidence="1">CBS 113818</strain>
    </source>
</reference>
<proteinExistence type="predicted"/>
<dbReference type="Proteomes" id="UP000799424">
    <property type="component" value="Unassembled WGS sequence"/>
</dbReference>
<name>A0A6A7A590_9PLEO</name>
<dbReference type="EMBL" id="MU006222">
    <property type="protein sequence ID" value="KAF2828461.1"/>
    <property type="molecule type" value="Genomic_DNA"/>
</dbReference>
<sequence length="184" mass="20719">MSQRLMIKLHLSSDTLAALDLPRDTSLTTISAPSIRQPTTTRWNKRRDYFGIKTISEVEDWTVSKWHTYLGGNTSGNAYIIFEAMGLVTLGPPCPHPFTAQKVLALSLDVSRLAECISKSSSNEGIAQAAYDNTFDDAIEEVLERHRQKIWGRNQKNQSHLHTPTIGSVCKYKLVWQNSSDKKQ</sequence>
<evidence type="ECO:0000313" key="1">
    <source>
        <dbReference type="EMBL" id="KAF2828461.1"/>
    </source>
</evidence>
<protein>
    <submittedName>
        <fullName evidence="1">Uncharacterized protein</fullName>
    </submittedName>
</protein>